<dbReference type="PANTHER" id="PTHR46652:SF3">
    <property type="entry name" value="LEUCINE-RICH REPEAT-CONTAINING PROTEIN 9"/>
    <property type="match status" value="1"/>
</dbReference>
<keyword evidence="8" id="KW-1185">Reference proteome</keyword>
<organism evidence="7 8">
    <name type="scientific">Mesonia mobilis</name>
    <dbReference type="NCBI Taxonomy" id="369791"/>
    <lineage>
        <taxon>Bacteria</taxon>
        <taxon>Pseudomonadati</taxon>
        <taxon>Bacteroidota</taxon>
        <taxon>Flavobacteriia</taxon>
        <taxon>Flavobacteriales</taxon>
        <taxon>Flavobacteriaceae</taxon>
        <taxon>Mesonia</taxon>
    </lineage>
</organism>
<name>A0ABQ3C0P6_9FLAO</name>
<dbReference type="InterPro" id="IPR026444">
    <property type="entry name" value="Secre_tail"/>
</dbReference>
<dbReference type="Gene3D" id="3.80.10.10">
    <property type="entry name" value="Ribonuclease Inhibitor"/>
    <property type="match status" value="1"/>
</dbReference>
<reference evidence="8" key="1">
    <citation type="journal article" date="2019" name="Int. J. Syst. Evol. Microbiol.">
        <title>The Global Catalogue of Microorganisms (GCM) 10K type strain sequencing project: providing services to taxonomists for standard genome sequencing and annotation.</title>
        <authorList>
            <consortium name="The Broad Institute Genomics Platform"/>
            <consortium name="The Broad Institute Genome Sequencing Center for Infectious Disease"/>
            <person name="Wu L."/>
            <person name="Ma J."/>
        </authorList>
    </citation>
    <scope>NUCLEOTIDE SEQUENCE [LARGE SCALE GENOMIC DNA]</scope>
    <source>
        <strain evidence="8">KCTC 12708</strain>
    </source>
</reference>
<dbReference type="PROSITE" id="PS51450">
    <property type="entry name" value="LRR"/>
    <property type="match status" value="1"/>
</dbReference>
<dbReference type="GeneID" id="94370186"/>
<proteinExistence type="predicted"/>
<dbReference type="EMBL" id="BMWY01000008">
    <property type="protein sequence ID" value="GGZ62740.1"/>
    <property type="molecule type" value="Genomic_DNA"/>
</dbReference>
<feature type="signal peptide" evidence="4">
    <location>
        <begin position="1"/>
        <end position="20"/>
    </location>
</feature>
<accession>A0ABQ3C0P6</accession>
<dbReference type="PANTHER" id="PTHR46652">
    <property type="entry name" value="LEUCINE-RICH REPEAT AND IQ DOMAIN-CONTAINING PROTEIN 1-RELATED"/>
    <property type="match status" value="1"/>
</dbReference>
<dbReference type="SUPFAM" id="SSF52058">
    <property type="entry name" value="L domain-like"/>
    <property type="match status" value="1"/>
</dbReference>
<evidence type="ECO:0000256" key="1">
    <source>
        <dbReference type="ARBA" id="ARBA00022614"/>
    </source>
</evidence>
<evidence type="ECO:0000313" key="8">
    <source>
        <dbReference type="Proteomes" id="UP000615593"/>
    </source>
</evidence>
<evidence type="ECO:0000256" key="3">
    <source>
        <dbReference type="ARBA" id="ARBA00022737"/>
    </source>
</evidence>
<keyword evidence="1" id="KW-0433">Leucine-rich repeat</keyword>
<feature type="domain" description="DUF7619" evidence="6">
    <location>
        <begin position="463"/>
        <end position="596"/>
    </location>
</feature>
<evidence type="ECO:0000259" key="5">
    <source>
        <dbReference type="Pfam" id="PF18962"/>
    </source>
</evidence>
<evidence type="ECO:0000259" key="6">
    <source>
        <dbReference type="Pfam" id="PF24595"/>
    </source>
</evidence>
<dbReference type="Pfam" id="PF12799">
    <property type="entry name" value="LRR_4"/>
    <property type="match status" value="1"/>
</dbReference>
<dbReference type="InterPro" id="IPR050836">
    <property type="entry name" value="SDS22/Internalin_LRR"/>
</dbReference>
<dbReference type="InterPro" id="IPR032675">
    <property type="entry name" value="LRR_dom_sf"/>
</dbReference>
<protein>
    <submittedName>
        <fullName evidence="7">Uncharacterized protein</fullName>
    </submittedName>
</protein>
<dbReference type="InterPro" id="IPR055353">
    <property type="entry name" value="DUF7619"/>
</dbReference>
<feature type="domain" description="Secretion system C-terminal sorting" evidence="5">
    <location>
        <begin position="614"/>
        <end position="681"/>
    </location>
</feature>
<keyword evidence="3" id="KW-0677">Repeat</keyword>
<dbReference type="NCBIfam" id="TIGR04183">
    <property type="entry name" value="Por_Secre_tail"/>
    <property type="match status" value="1"/>
</dbReference>
<sequence>MRSILLFSLFFLSFLGGIQAQTLSFPDANLKASLLYHQPPIDLNADNEIQLSEAQSFTGDLMLSSKEISDISGLENFVNVTVLNLNFNNISNFTSIALNNLTYLSLSYNNLTSIDLSSLVNLEELVLNDNNLSAIDVSENVALTYLNIRGNPLLSLDVSNNPALTEITLLELPQLTYLNLKNGNNENMSSVEPFYDMGNVEFVCVDNVDIFFENFYIQEWMGEPWFAVSTHCDFTENQTNLITGTVKYDVGEGCNDESAVAVPNTLVVSEVNGFEYGTLADEDGNYILYTGEGINTVGVNSFSENFGFTPASQEVNFTGYGNQATVNFCAQTLVEYNDLSIVMLPLGSAIPGLNTTYKISYTNQGSTVLNGNVVLTYDHTLQNFISASETEINSTENTLSFEVLNLAPFQTQHIEVEFANAQPPTLNAGDELNFIAEIITFTSDDDVTNNSYILNFNVVNSYDPNDKRVLEGSQVHIDDAEKYLNYIIRFQNTGTANAQKVAIRDTLSANLDWSTLKIISASNDYHVNIVNGNAIEFVFNNIDLPYKDADEEGSQGYIAYKIKPKSDIAVGDVVSGDAAIYFDFNEPIITNEVSTEFIENLSVASPDFLAEVNLYPNPTSGVVSIQNNSALQIENVEVYSITGQKVLTSTSVKIDLSALSSGIYFVKLIAAEGTSITKKVVKE</sequence>
<evidence type="ECO:0000256" key="4">
    <source>
        <dbReference type="SAM" id="SignalP"/>
    </source>
</evidence>
<dbReference type="Pfam" id="PF24595">
    <property type="entry name" value="DUF7619"/>
    <property type="match status" value="1"/>
</dbReference>
<dbReference type="InterPro" id="IPR001611">
    <property type="entry name" value="Leu-rich_rpt"/>
</dbReference>
<gene>
    <name evidence="7" type="ORF">GCM10008088_25210</name>
</gene>
<dbReference type="InterPro" id="IPR025875">
    <property type="entry name" value="Leu-rich_rpt_4"/>
</dbReference>
<evidence type="ECO:0000256" key="2">
    <source>
        <dbReference type="ARBA" id="ARBA00022729"/>
    </source>
</evidence>
<dbReference type="Proteomes" id="UP000615593">
    <property type="component" value="Unassembled WGS sequence"/>
</dbReference>
<evidence type="ECO:0000313" key="7">
    <source>
        <dbReference type="EMBL" id="GGZ62740.1"/>
    </source>
</evidence>
<comment type="caution">
    <text evidence="7">The sequence shown here is derived from an EMBL/GenBank/DDBJ whole genome shotgun (WGS) entry which is preliminary data.</text>
</comment>
<dbReference type="RefSeq" id="WP_027885363.1">
    <property type="nucleotide sequence ID" value="NZ_BMWY01000008.1"/>
</dbReference>
<keyword evidence="2 4" id="KW-0732">Signal</keyword>
<feature type="chain" id="PRO_5045873638" evidence="4">
    <location>
        <begin position="21"/>
        <end position="683"/>
    </location>
</feature>
<dbReference type="Pfam" id="PF18962">
    <property type="entry name" value="Por_Secre_tail"/>
    <property type="match status" value="1"/>
</dbReference>